<evidence type="ECO:0000256" key="7">
    <source>
        <dbReference type="ARBA" id="ARBA00023277"/>
    </source>
</evidence>
<dbReference type="Pfam" id="PF00215">
    <property type="entry name" value="OMPdecase"/>
    <property type="match status" value="1"/>
</dbReference>
<evidence type="ECO:0000256" key="5">
    <source>
        <dbReference type="ARBA" id="ARBA00022563"/>
    </source>
</evidence>
<evidence type="ECO:0000256" key="2">
    <source>
        <dbReference type="ARBA" id="ARBA00005014"/>
    </source>
</evidence>
<keyword evidence="7" id="KW-0119">Carbohydrate metabolism</keyword>
<sequence>MKLQLALDTCNTEEALQIVREVESFIDIVEIGTPMIMHYGMEPVQKVSEQYPDMRIIADLKIMDAGEFEADIAFNAGASIVSVMGITHNETIRGAVKSARKANGKVLADMMCVVNLEERAKELVELGVDYICVHTAHDVQGTQSPFASLAKVQDSVGSERCAIAGGLNKESVHRVLEYSPEIIIVGNGITGQENKSQAAKQIKDLLQG</sequence>
<evidence type="ECO:0000256" key="1">
    <source>
        <dbReference type="ARBA" id="ARBA00000718"/>
    </source>
</evidence>
<evidence type="ECO:0000256" key="4">
    <source>
        <dbReference type="ARBA" id="ARBA00012890"/>
    </source>
</evidence>
<dbReference type="EC" id="4.1.2.43" evidence="4"/>
<dbReference type="InterPro" id="IPR013785">
    <property type="entry name" value="Aldolase_TIM"/>
</dbReference>
<feature type="domain" description="Orotidine 5'-phosphate decarboxylase" evidence="8">
    <location>
        <begin position="2"/>
        <end position="202"/>
    </location>
</feature>
<dbReference type="SUPFAM" id="SSF51366">
    <property type="entry name" value="Ribulose-phoshate binding barrel"/>
    <property type="match status" value="1"/>
</dbReference>
<comment type="similarity">
    <text evidence="3">Belongs to the HPS/KGPDC family. HPS subfamily.</text>
</comment>
<dbReference type="EMBL" id="CP071709">
    <property type="protein sequence ID" value="QVY61260.1"/>
    <property type="molecule type" value="Genomic_DNA"/>
</dbReference>
<reference evidence="9 10" key="1">
    <citation type="submission" date="2021-03" db="EMBL/GenBank/DDBJ databases">
        <title>The first data on the complete genome of the tetrodotoxin-producing bacterium.</title>
        <authorList>
            <person name="Melnikova D.I."/>
            <person name="Nijland R."/>
            <person name="Magarlamov T.Y."/>
        </authorList>
    </citation>
    <scope>NUCLEOTIDE SEQUENCE [LARGE SCALE GENOMIC DNA]</scope>
    <source>
        <strain evidence="9 10">1839</strain>
    </source>
</reference>
<evidence type="ECO:0000313" key="10">
    <source>
        <dbReference type="Proteomes" id="UP000679247"/>
    </source>
</evidence>
<dbReference type="Proteomes" id="UP000679247">
    <property type="component" value="Chromosome"/>
</dbReference>
<keyword evidence="5" id="KW-0554">One-carbon metabolism</keyword>
<organism evidence="9 10">
    <name type="scientific">Cytobacillus gottheilii</name>
    <dbReference type="NCBI Taxonomy" id="859144"/>
    <lineage>
        <taxon>Bacteria</taxon>
        <taxon>Bacillati</taxon>
        <taxon>Bacillota</taxon>
        <taxon>Bacilli</taxon>
        <taxon>Bacillales</taxon>
        <taxon>Bacillaceae</taxon>
        <taxon>Cytobacillus</taxon>
    </lineage>
</organism>
<dbReference type="Gene3D" id="3.20.20.70">
    <property type="entry name" value="Aldolase class I"/>
    <property type="match status" value="1"/>
</dbReference>
<dbReference type="CDD" id="cd04726">
    <property type="entry name" value="KGPDC_HPS"/>
    <property type="match status" value="1"/>
</dbReference>
<dbReference type="InterPro" id="IPR001754">
    <property type="entry name" value="OMPdeCOase_dom"/>
</dbReference>
<dbReference type="InterPro" id="IPR011060">
    <property type="entry name" value="RibuloseP-bd_barrel"/>
</dbReference>
<gene>
    <name evidence="9" type="ORF">J1899_20250</name>
</gene>
<dbReference type="NCBIfam" id="TIGR03128">
    <property type="entry name" value="RuMP_HxlA"/>
    <property type="match status" value="1"/>
</dbReference>
<evidence type="ECO:0000259" key="8">
    <source>
        <dbReference type="SMART" id="SM00934"/>
    </source>
</evidence>
<dbReference type="PANTHER" id="PTHR35039">
    <property type="entry name" value="3-KETO-L-GULONATE-6-PHOSPHATE DECARBOXYLASE SGBH-RELATED"/>
    <property type="match status" value="1"/>
</dbReference>
<evidence type="ECO:0000313" key="9">
    <source>
        <dbReference type="EMBL" id="QVY61260.1"/>
    </source>
</evidence>
<dbReference type="PANTHER" id="PTHR35039:SF3">
    <property type="entry name" value="3-KETO-L-GULONATE-6-PHOSPHATE DECARBOXYLASE SGBH-RELATED"/>
    <property type="match status" value="1"/>
</dbReference>
<dbReference type="SMART" id="SM00934">
    <property type="entry name" value="OMPdecase"/>
    <property type="match status" value="1"/>
</dbReference>
<evidence type="ECO:0000256" key="3">
    <source>
        <dbReference type="ARBA" id="ARBA00006350"/>
    </source>
</evidence>
<name>A0ABX8FAX3_9BACI</name>
<keyword evidence="10" id="KW-1185">Reference proteome</keyword>
<proteinExistence type="inferred from homology"/>
<dbReference type="InterPro" id="IPR017553">
    <property type="entry name" value="3-hexulose-6-phosphate_synth"/>
</dbReference>
<comment type="catalytic activity">
    <reaction evidence="1">
        <text>D-ribulose 5-phosphate + formaldehyde = D-arabino-hex-3-ulose 6-phosphate</text>
        <dbReference type="Rhea" id="RHEA:25201"/>
        <dbReference type="ChEBI" id="CHEBI:16842"/>
        <dbReference type="ChEBI" id="CHEBI:58121"/>
        <dbReference type="ChEBI" id="CHEBI:58542"/>
        <dbReference type="EC" id="4.1.2.43"/>
    </reaction>
</comment>
<comment type="pathway">
    <text evidence="2">One-carbon metabolism; formaldehyde assimilation via RuMP pathway; D-fructose 6-phosphate from D-ribulose 5-phosphate and formaldehyde: step 1/2.</text>
</comment>
<evidence type="ECO:0000256" key="6">
    <source>
        <dbReference type="ARBA" id="ARBA00023239"/>
    </source>
</evidence>
<keyword evidence="6" id="KW-0456">Lyase</keyword>
<protein>
    <recommendedName>
        <fullName evidence="4">3-hexulose-6-phosphate synthase</fullName>
        <ecNumber evidence="4">4.1.2.43</ecNumber>
    </recommendedName>
</protein>
<dbReference type="RefSeq" id="WP_214476313.1">
    <property type="nucleotide sequence ID" value="NZ_CP071709.1"/>
</dbReference>
<accession>A0ABX8FAX3</accession>
<dbReference type="InterPro" id="IPR041710">
    <property type="entry name" value="HPS/KGPDC"/>
</dbReference>